<reference evidence="1" key="1">
    <citation type="journal article" date="2014" name="Front. Microbiol.">
        <title>High frequency of phylogenetically diverse reductive dehalogenase-homologous genes in deep subseafloor sedimentary metagenomes.</title>
        <authorList>
            <person name="Kawai M."/>
            <person name="Futagami T."/>
            <person name="Toyoda A."/>
            <person name="Takaki Y."/>
            <person name="Nishi S."/>
            <person name="Hori S."/>
            <person name="Arai W."/>
            <person name="Tsubouchi T."/>
            <person name="Morono Y."/>
            <person name="Uchiyama I."/>
            <person name="Ito T."/>
            <person name="Fujiyama A."/>
            <person name="Inagaki F."/>
            <person name="Takami H."/>
        </authorList>
    </citation>
    <scope>NUCLEOTIDE SEQUENCE</scope>
    <source>
        <strain evidence="1">Expedition CK06-06</strain>
    </source>
</reference>
<organism evidence="1">
    <name type="scientific">marine sediment metagenome</name>
    <dbReference type="NCBI Taxonomy" id="412755"/>
    <lineage>
        <taxon>unclassified sequences</taxon>
        <taxon>metagenomes</taxon>
        <taxon>ecological metagenomes</taxon>
    </lineage>
</organism>
<proteinExistence type="predicted"/>
<dbReference type="EMBL" id="BARS01005462">
    <property type="protein sequence ID" value="GAF73822.1"/>
    <property type="molecule type" value="Genomic_DNA"/>
</dbReference>
<gene>
    <name evidence="1" type="ORF">S01H1_10722</name>
</gene>
<name>X0SD21_9ZZZZ</name>
<sequence length="45" mass="5237">MVVISEKNIMTPEISEESFNCTEIHDCGRFFIPAEIYISEEKIGW</sequence>
<dbReference type="AlphaFoldDB" id="X0SD21"/>
<comment type="caution">
    <text evidence="1">The sequence shown here is derived from an EMBL/GenBank/DDBJ whole genome shotgun (WGS) entry which is preliminary data.</text>
</comment>
<accession>X0SD21</accession>
<protein>
    <submittedName>
        <fullName evidence="1">Uncharacterized protein</fullName>
    </submittedName>
</protein>
<evidence type="ECO:0000313" key="1">
    <source>
        <dbReference type="EMBL" id="GAF73822.1"/>
    </source>
</evidence>